<dbReference type="EMBL" id="CM003377">
    <property type="protein sequence ID" value="KOM47955.1"/>
    <property type="molecule type" value="Genomic_DNA"/>
</dbReference>
<evidence type="ECO:0000313" key="1">
    <source>
        <dbReference type="EMBL" id="KOM47955.1"/>
    </source>
</evidence>
<proteinExistence type="predicted"/>
<organism evidence="1 2">
    <name type="scientific">Phaseolus angularis</name>
    <name type="common">Azuki bean</name>
    <name type="synonym">Vigna angularis</name>
    <dbReference type="NCBI Taxonomy" id="3914"/>
    <lineage>
        <taxon>Eukaryota</taxon>
        <taxon>Viridiplantae</taxon>
        <taxon>Streptophyta</taxon>
        <taxon>Embryophyta</taxon>
        <taxon>Tracheophyta</taxon>
        <taxon>Spermatophyta</taxon>
        <taxon>Magnoliopsida</taxon>
        <taxon>eudicotyledons</taxon>
        <taxon>Gunneridae</taxon>
        <taxon>Pentapetalae</taxon>
        <taxon>rosids</taxon>
        <taxon>fabids</taxon>
        <taxon>Fabales</taxon>
        <taxon>Fabaceae</taxon>
        <taxon>Papilionoideae</taxon>
        <taxon>50 kb inversion clade</taxon>
        <taxon>NPAAA clade</taxon>
        <taxon>indigoferoid/millettioid clade</taxon>
        <taxon>Phaseoleae</taxon>
        <taxon>Vigna</taxon>
    </lineage>
</organism>
<evidence type="ECO:0000313" key="2">
    <source>
        <dbReference type="Proteomes" id="UP000053144"/>
    </source>
</evidence>
<dbReference type="Gramene" id="KOM47955">
    <property type="protein sequence ID" value="KOM47955"/>
    <property type="gene ID" value="LR48_Vigan07g165900"/>
</dbReference>
<name>A0A0L9UYP8_PHAAN</name>
<accession>A0A0L9UYP8</accession>
<protein>
    <submittedName>
        <fullName evidence="1">Uncharacterized protein</fullName>
    </submittedName>
</protein>
<gene>
    <name evidence="1" type="ORF">LR48_Vigan07g165900</name>
</gene>
<dbReference type="AlphaFoldDB" id="A0A0L9UYP8"/>
<reference evidence="2" key="1">
    <citation type="journal article" date="2015" name="Proc. Natl. Acad. Sci. U.S.A.">
        <title>Genome sequencing of adzuki bean (Vigna angularis) provides insight into high starch and low fat accumulation and domestication.</title>
        <authorList>
            <person name="Yang K."/>
            <person name="Tian Z."/>
            <person name="Chen C."/>
            <person name="Luo L."/>
            <person name="Zhao B."/>
            <person name="Wang Z."/>
            <person name="Yu L."/>
            <person name="Li Y."/>
            <person name="Sun Y."/>
            <person name="Li W."/>
            <person name="Chen Y."/>
            <person name="Li Y."/>
            <person name="Zhang Y."/>
            <person name="Ai D."/>
            <person name="Zhao J."/>
            <person name="Shang C."/>
            <person name="Ma Y."/>
            <person name="Wu B."/>
            <person name="Wang M."/>
            <person name="Gao L."/>
            <person name="Sun D."/>
            <person name="Zhang P."/>
            <person name="Guo F."/>
            <person name="Wang W."/>
            <person name="Li Y."/>
            <person name="Wang J."/>
            <person name="Varshney R.K."/>
            <person name="Wang J."/>
            <person name="Ling H.Q."/>
            <person name="Wan P."/>
        </authorList>
    </citation>
    <scope>NUCLEOTIDE SEQUENCE</scope>
    <source>
        <strain evidence="2">cv. Jingnong 6</strain>
    </source>
</reference>
<sequence length="71" mass="8191">MVFSTVIKYQVDLLQIHQLPLLLEECPDVPNNRNEIILKVEMKRQGDEARIGLEKHQKGALLEAWAPRLEA</sequence>
<dbReference type="Proteomes" id="UP000053144">
    <property type="component" value="Chromosome 7"/>
</dbReference>